<dbReference type="InterPro" id="IPR040610">
    <property type="entry name" value="SNRNP25_ubiquitin"/>
</dbReference>
<comment type="subcellular location">
    <subcellularLocation>
        <location evidence="1">Cytoplasm</location>
    </subcellularLocation>
</comment>
<comment type="similarity">
    <text evidence="5">Belongs to the COX19 family.</text>
</comment>
<evidence type="ECO:0000256" key="2">
    <source>
        <dbReference type="ARBA" id="ARBA00005701"/>
    </source>
</evidence>
<dbReference type="Pfam" id="PF18036">
    <property type="entry name" value="Ubiquitin_4"/>
    <property type="match status" value="1"/>
</dbReference>
<evidence type="ECO:0000256" key="5">
    <source>
        <dbReference type="ARBA" id="ARBA00038223"/>
    </source>
</evidence>
<keyword evidence="3" id="KW-0963">Cytoplasm</keyword>
<feature type="domain" description="SNRNP25 ubiquitin-like" evidence="7">
    <location>
        <begin position="107"/>
        <end position="147"/>
    </location>
</feature>
<comment type="similarity">
    <text evidence="2">Belongs to the SDHAF4 family.</text>
</comment>
<feature type="region of interest" description="Disordered" evidence="6">
    <location>
        <begin position="166"/>
        <end position="241"/>
    </location>
</feature>
<dbReference type="PANTHER" id="PTHR21107:SF2">
    <property type="entry name" value="CYTOCHROME C OXIDASE ASSEMBLY PROTEIN COX19"/>
    <property type="match status" value="1"/>
</dbReference>
<evidence type="ECO:0000259" key="7">
    <source>
        <dbReference type="Pfam" id="PF18036"/>
    </source>
</evidence>
<dbReference type="AlphaFoldDB" id="A0A443SK23"/>
<accession>A0A443SK23</accession>
<evidence type="ECO:0000256" key="4">
    <source>
        <dbReference type="ARBA" id="ARBA00023157"/>
    </source>
</evidence>
<dbReference type="PROSITE" id="PS51808">
    <property type="entry name" value="CHCH"/>
    <property type="match status" value="1"/>
</dbReference>
<protein>
    <submittedName>
        <fullName evidence="8">Cytochrome c oxidase assembly protein COX19-like protein</fullName>
    </submittedName>
</protein>
<reference evidence="8 9" key="1">
    <citation type="journal article" date="2018" name="Gigascience">
        <title>Genomes of trombidid mites reveal novel predicted allergens and laterally-transferred genes associated with secondary metabolism.</title>
        <authorList>
            <person name="Dong X."/>
            <person name="Chaisiri K."/>
            <person name="Xia D."/>
            <person name="Armstrong S.D."/>
            <person name="Fang Y."/>
            <person name="Donnelly M.J."/>
            <person name="Kadowaki T."/>
            <person name="McGarry J.W."/>
            <person name="Darby A.C."/>
            <person name="Makepeace B.L."/>
        </authorList>
    </citation>
    <scope>NUCLEOTIDE SEQUENCE [LARGE SCALE GENOMIC DNA]</scope>
    <source>
        <strain evidence="8">UoL-UT</strain>
    </source>
</reference>
<evidence type="ECO:0000256" key="1">
    <source>
        <dbReference type="ARBA" id="ARBA00004496"/>
    </source>
</evidence>
<sequence length="241" mass="27473">MFIPRPPDKGSFPLDHENECKKSMIDYLECLRSCSLNTSECREQAKEYLQCRMDKQLMAKEEWNFIETVNKEISSLIREDSLLNVLPIDATTDELKETIALHTGKSMKLFVRREDGPAYEVIVEQSSTVLDLKKAITKKCNLVQQREVFVLFTSNVNSFCDDSKEKRILPEGTHPNTPLGRMDRQPPKNKDAKQQSAEEVNNPFAPFEDGVNPNTGEVGGPTGPEPTRYGDWERKGRVTDF</sequence>
<dbReference type="GO" id="GO:0005758">
    <property type="term" value="C:mitochondrial intermembrane space"/>
    <property type="evidence" value="ECO:0007669"/>
    <property type="project" value="TreeGrafter"/>
</dbReference>
<gene>
    <name evidence="8" type="ORF">B4U80_07025</name>
</gene>
<dbReference type="Pfam" id="PF07896">
    <property type="entry name" value="DUF1674"/>
    <property type="match status" value="1"/>
</dbReference>
<keyword evidence="4" id="KW-1015">Disulfide bond</keyword>
<feature type="compositionally biased region" description="Basic and acidic residues" evidence="6">
    <location>
        <begin position="181"/>
        <end position="193"/>
    </location>
</feature>
<evidence type="ECO:0000313" key="8">
    <source>
        <dbReference type="EMBL" id="RWS27822.1"/>
    </source>
</evidence>
<keyword evidence="9" id="KW-1185">Reference proteome</keyword>
<evidence type="ECO:0000256" key="3">
    <source>
        <dbReference type="ARBA" id="ARBA00022490"/>
    </source>
</evidence>
<dbReference type="GO" id="GO:0033617">
    <property type="term" value="P:mitochondrial respiratory chain complex IV assembly"/>
    <property type="evidence" value="ECO:0007669"/>
    <property type="project" value="TreeGrafter"/>
</dbReference>
<dbReference type="PANTHER" id="PTHR21107">
    <property type="entry name" value="CYTOCHROME C OXIDASE ASSEMBLY PROTEIN COX19"/>
    <property type="match status" value="1"/>
</dbReference>
<dbReference type="EMBL" id="NCKV01001762">
    <property type="protein sequence ID" value="RWS27822.1"/>
    <property type="molecule type" value="Genomic_DNA"/>
</dbReference>
<dbReference type="VEuPathDB" id="VectorBase:LDEU004219"/>
<feature type="compositionally biased region" description="Basic and acidic residues" evidence="6">
    <location>
        <begin position="228"/>
        <end position="241"/>
    </location>
</feature>
<dbReference type="Proteomes" id="UP000288716">
    <property type="component" value="Unassembled WGS sequence"/>
</dbReference>
<name>A0A443SK23_9ACAR</name>
<dbReference type="InterPro" id="IPR029071">
    <property type="entry name" value="Ubiquitin-like_domsf"/>
</dbReference>
<dbReference type="SUPFAM" id="SSF54236">
    <property type="entry name" value="Ubiquitin-like"/>
    <property type="match status" value="1"/>
</dbReference>
<organism evidence="8 9">
    <name type="scientific">Leptotrombidium deliense</name>
    <dbReference type="NCBI Taxonomy" id="299467"/>
    <lineage>
        <taxon>Eukaryota</taxon>
        <taxon>Metazoa</taxon>
        <taxon>Ecdysozoa</taxon>
        <taxon>Arthropoda</taxon>
        <taxon>Chelicerata</taxon>
        <taxon>Arachnida</taxon>
        <taxon>Acari</taxon>
        <taxon>Acariformes</taxon>
        <taxon>Trombidiformes</taxon>
        <taxon>Prostigmata</taxon>
        <taxon>Anystina</taxon>
        <taxon>Parasitengona</taxon>
        <taxon>Trombiculoidea</taxon>
        <taxon>Trombiculidae</taxon>
        <taxon>Leptotrombidium</taxon>
    </lineage>
</organism>
<dbReference type="InterPro" id="IPR012875">
    <property type="entry name" value="SDHF4"/>
</dbReference>
<dbReference type="OrthoDB" id="268594at2759"/>
<evidence type="ECO:0000313" key="9">
    <source>
        <dbReference type="Proteomes" id="UP000288716"/>
    </source>
</evidence>
<proteinExistence type="inferred from homology"/>
<dbReference type="STRING" id="299467.A0A443SK23"/>
<dbReference type="Gene3D" id="3.10.20.90">
    <property type="entry name" value="Phosphatidylinositol 3-kinase Catalytic Subunit, Chain A, domain 1"/>
    <property type="match status" value="1"/>
</dbReference>
<evidence type="ECO:0000256" key="6">
    <source>
        <dbReference type="SAM" id="MobiDB-lite"/>
    </source>
</evidence>
<dbReference type="InterPro" id="IPR051383">
    <property type="entry name" value="COX19"/>
</dbReference>
<comment type="caution">
    <text evidence="8">The sequence shown here is derived from an EMBL/GenBank/DDBJ whole genome shotgun (WGS) entry which is preliminary data.</text>
</comment>